<keyword evidence="5" id="KW-0406">Ion transport</keyword>
<keyword evidence="5" id="KW-0410">Iron transport</keyword>
<dbReference type="AlphaFoldDB" id="A0A0L0W6K2"/>
<evidence type="ECO:0000256" key="6">
    <source>
        <dbReference type="ARBA" id="ARBA00022692"/>
    </source>
</evidence>
<evidence type="ECO:0000313" key="11">
    <source>
        <dbReference type="EMBL" id="KNF07121.1"/>
    </source>
</evidence>
<evidence type="ECO:0000256" key="10">
    <source>
        <dbReference type="SAM" id="Phobius"/>
    </source>
</evidence>
<dbReference type="GO" id="GO:0022857">
    <property type="term" value="F:transmembrane transporter activity"/>
    <property type="evidence" value="ECO:0007669"/>
    <property type="project" value="InterPro"/>
</dbReference>
<evidence type="ECO:0000256" key="9">
    <source>
        <dbReference type="ARBA" id="ARBA00023136"/>
    </source>
</evidence>
<evidence type="ECO:0000313" key="12">
    <source>
        <dbReference type="Proteomes" id="UP000037267"/>
    </source>
</evidence>
<proteinExistence type="inferred from homology"/>
<keyword evidence="3" id="KW-0813">Transport</keyword>
<dbReference type="GO" id="GO:0033214">
    <property type="term" value="P:siderophore-iron import into cell"/>
    <property type="evidence" value="ECO:0007669"/>
    <property type="project" value="TreeGrafter"/>
</dbReference>
<keyword evidence="8" id="KW-0408">Iron</keyword>
<evidence type="ECO:0000256" key="7">
    <source>
        <dbReference type="ARBA" id="ARBA00022989"/>
    </source>
</evidence>
<dbReference type="InterPro" id="IPR000522">
    <property type="entry name" value="ABC_transptr_permease_BtuC"/>
</dbReference>
<gene>
    <name evidence="11" type="ORF">CLPU_24c00150</name>
</gene>
<feature type="transmembrane region" description="Helical" evidence="10">
    <location>
        <begin position="264"/>
        <end position="285"/>
    </location>
</feature>
<dbReference type="Pfam" id="PF01032">
    <property type="entry name" value="FecCD"/>
    <property type="match status" value="1"/>
</dbReference>
<dbReference type="EMBL" id="LGSS01000024">
    <property type="protein sequence ID" value="KNF07121.1"/>
    <property type="molecule type" value="Genomic_DNA"/>
</dbReference>
<feature type="transmembrane region" description="Helical" evidence="10">
    <location>
        <begin position="291"/>
        <end position="310"/>
    </location>
</feature>
<keyword evidence="12" id="KW-1185">Reference proteome</keyword>
<dbReference type="Proteomes" id="UP000037267">
    <property type="component" value="Unassembled WGS sequence"/>
</dbReference>
<reference evidence="12" key="1">
    <citation type="submission" date="2015-07" db="EMBL/GenBank/DDBJ databases">
        <title>Draft genome sequence of the purine-degrading Gottschalkia purinilyticum DSM 1384 (formerly Clostridium purinilyticum).</title>
        <authorList>
            <person name="Poehlein A."/>
            <person name="Schiel-Bengelsdorf B."/>
            <person name="Bengelsdorf F.R."/>
            <person name="Daniel R."/>
            <person name="Duerre P."/>
        </authorList>
    </citation>
    <scope>NUCLEOTIDE SEQUENCE [LARGE SCALE GENOMIC DNA]</scope>
    <source>
        <strain evidence="12">DSM 1384</strain>
    </source>
</reference>
<dbReference type="STRING" id="1503.CLPU_24c00150"/>
<accession>A0A0L0W6K2</accession>
<keyword evidence="9 10" id="KW-0472">Membrane</keyword>
<dbReference type="RefSeq" id="WP_050378840.1">
    <property type="nucleotide sequence ID" value="NZ_LGSS01000024.1"/>
</dbReference>
<dbReference type="SUPFAM" id="SSF81345">
    <property type="entry name" value="ABC transporter involved in vitamin B12 uptake, BtuC"/>
    <property type="match status" value="1"/>
</dbReference>
<feature type="transmembrane region" description="Helical" evidence="10">
    <location>
        <begin position="45"/>
        <end position="66"/>
    </location>
</feature>
<organism evidence="11 12">
    <name type="scientific">Gottschalkia purinilytica</name>
    <name type="common">Clostridium purinilyticum</name>
    <dbReference type="NCBI Taxonomy" id="1503"/>
    <lineage>
        <taxon>Bacteria</taxon>
        <taxon>Bacillati</taxon>
        <taxon>Bacillota</taxon>
        <taxon>Tissierellia</taxon>
        <taxon>Tissierellales</taxon>
        <taxon>Gottschalkiaceae</taxon>
        <taxon>Gottschalkia</taxon>
    </lineage>
</organism>
<evidence type="ECO:0000256" key="1">
    <source>
        <dbReference type="ARBA" id="ARBA00004651"/>
    </source>
</evidence>
<keyword evidence="6 10" id="KW-0812">Transmembrane</keyword>
<feature type="transmembrane region" description="Helical" evidence="10">
    <location>
        <begin position="181"/>
        <end position="199"/>
    </location>
</feature>
<dbReference type="Gene3D" id="1.10.3470.10">
    <property type="entry name" value="ABC transporter involved in vitamin B12 uptake, BtuC"/>
    <property type="match status" value="1"/>
</dbReference>
<evidence type="ECO:0000256" key="8">
    <source>
        <dbReference type="ARBA" id="ARBA00023004"/>
    </source>
</evidence>
<protein>
    <submittedName>
        <fullName evidence="11">ABC transporter permease protein</fullName>
    </submittedName>
</protein>
<dbReference type="PANTHER" id="PTHR30472:SF27">
    <property type="entry name" value="PETROBACTIN IMPORT SYSTEM PERMEASE PROTEIN YCLN"/>
    <property type="match status" value="1"/>
</dbReference>
<name>A0A0L0W6K2_GOTPU</name>
<feature type="transmembrane region" description="Helical" evidence="10">
    <location>
        <begin position="106"/>
        <end position="124"/>
    </location>
</feature>
<evidence type="ECO:0000256" key="4">
    <source>
        <dbReference type="ARBA" id="ARBA00022475"/>
    </source>
</evidence>
<feature type="transmembrane region" description="Helical" evidence="10">
    <location>
        <begin position="219"/>
        <end position="243"/>
    </location>
</feature>
<comment type="subcellular location">
    <subcellularLocation>
        <location evidence="1">Cell membrane</location>
        <topology evidence="1">Multi-pass membrane protein</topology>
    </subcellularLocation>
</comment>
<dbReference type="CDD" id="cd06550">
    <property type="entry name" value="TM_ABC_iron-siderophores_like"/>
    <property type="match status" value="1"/>
</dbReference>
<dbReference type="FunFam" id="1.10.3470.10:FF:000004">
    <property type="entry name" value="Iron compound ABC transporter, permease"/>
    <property type="match status" value="1"/>
</dbReference>
<dbReference type="PANTHER" id="PTHR30472">
    <property type="entry name" value="FERRIC ENTEROBACTIN TRANSPORT SYSTEM PERMEASE PROTEIN"/>
    <property type="match status" value="1"/>
</dbReference>
<comment type="caution">
    <text evidence="11">The sequence shown here is derived from an EMBL/GenBank/DDBJ whole genome shotgun (WGS) entry which is preliminary data.</text>
</comment>
<sequence>MKKRYLFLALIILSLASIFIGVKEISFLDILNLDEEKTRIVLISRLPRLISIIVAGVSMSISGLIMQQISRNKFVSPTTAGTIDCAKLGMLVSLIVFSSASSLKKMMIAFAFSLVGTFLFMRIIKKIKFKNVIFIPLVGIMLGNIIDSITTFFAYKYDMIQNISSWLQGNFSMIIKGRYELLYFSIPLVIIAFLYANKFTVAGMGEDFSKNLGLNYNSIVNLGLIIVALVSALLIITVGKIPFLDLIIPNIVTIYQGDNLKNSILHTALLGAVFLLACDILGRIIIYPYEISIGLTVGIIGSGIFLYLLIRRKAHEA</sequence>
<dbReference type="OrthoDB" id="9811975at2"/>
<dbReference type="InterPro" id="IPR037294">
    <property type="entry name" value="ABC_BtuC-like"/>
</dbReference>
<evidence type="ECO:0000256" key="5">
    <source>
        <dbReference type="ARBA" id="ARBA00022496"/>
    </source>
</evidence>
<evidence type="ECO:0000256" key="2">
    <source>
        <dbReference type="ARBA" id="ARBA00007935"/>
    </source>
</evidence>
<keyword evidence="7 10" id="KW-1133">Transmembrane helix</keyword>
<keyword evidence="4" id="KW-1003">Cell membrane</keyword>
<evidence type="ECO:0000256" key="3">
    <source>
        <dbReference type="ARBA" id="ARBA00022448"/>
    </source>
</evidence>
<dbReference type="GO" id="GO:0005886">
    <property type="term" value="C:plasma membrane"/>
    <property type="evidence" value="ECO:0007669"/>
    <property type="project" value="UniProtKB-SubCell"/>
</dbReference>
<comment type="similarity">
    <text evidence="2">Belongs to the binding-protein-dependent transport system permease family. FecCD subfamily.</text>
</comment>
<dbReference type="PATRIC" id="fig|1503.3.peg.1420"/>